<protein>
    <submittedName>
        <fullName evidence="2">Uncharacterized protein</fullName>
    </submittedName>
</protein>
<comment type="caution">
    <text evidence="2">The sequence shown here is derived from an EMBL/GenBank/DDBJ whole genome shotgun (WGS) entry which is preliminary data.</text>
</comment>
<feature type="non-terminal residue" evidence="2">
    <location>
        <position position="253"/>
    </location>
</feature>
<evidence type="ECO:0000313" key="2">
    <source>
        <dbReference type="EMBL" id="TMW84358.1"/>
    </source>
</evidence>
<feature type="region of interest" description="Disordered" evidence="1">
    <location>
        <begin position="1"/>
        <end position="166"/>
    </location>
</feature>
<dbReference type="EMBL" id="RXGB01009530">
    <property type="protein sequence ID" value="TMW84358.1"/>
    <property type="molecule type" value="Genomic_DNA"/>
</dbReference>
<dbReference type="AlphaFoldDB" id="A0A6N2ARF5"/>
<reference evidence="2" key="1">
    <citation type="submission" date="2019-05" db="EMBL/GenBank/DDBJ databases">
        <title>The de novo reference genome and transcriptome assemblies of the wild tomato species Solanum chilense.</title>
        <authorList>
            <person name="Stam R."/>
            <person name="Nosenko T."/>
            <person name="Hoerger A.C."/>
            <person name="Stephan W."/>
            <person name="Seidel M.A."/>
            <person name="Kuhn J.M.M."/>
            <person name="Haberer G."/>
            <person name="Tellier A."/>
        </authorList>
    </citation>
    <scope>NUCLEOTIDE SEQUENCE</scope>
    <source>
        <tissue evidence="2">Mature leaves</tissue>
    </source>
</reference>
<feature type="compositionally biased region" description="Low complexity" evidence="1">
    <location>
        <begin position="15"/>
        <end position="29"/>
    </location>
</feature>
<name>A0A6N2ARF5_SOLCI</name>
<accession>A0A6N2ARF5</accession>
<feature type="compositionally biased region" description="Polar residues" evidence="1">
    <location>
        <begin position="52"/>
        <end position="153"/>
    </location>
</feature>
<sequence length="253" mass="28678">MGTNLQSIDVHLADSSNNTEGRNNFNNNSLSHYDSTLKLPNEDDKGEDKEQTQPQRQEQASHKTQSAGMEMQQRTNDQKNAANGKESQQIHKQSSTQAQRQENSQQGENNSANHSNRTIVNFQSNFPKISNNFTRYDPNSQIDRNKQMNNDVQGNARPPNIQQQGQNISNNVKQGKISEPAPYTVVQSFAARLRYNQSKNEISIVLNDPIHTTRQGYPAVLLDENDYYVKLAECCKYTLVGKFTNTMPKMELV</sequence>
<gene>
    <name evidence="2" type="ORF">EJD97_025348</name>
</gene>
<evidence type="ECO:0000256" key="1">
    <source>
        <dbReference type="SAM" id="MobiDB-lite"/>
    </source>
</evidence>
<feature type="compositionally biased region" description="Basic and acidic residues" evidence="1">
    <location>
        <begin position="40"/>
        <end position="51"/>
    </location>
</feature>
<proteinExistence type="predicted"/>
<organism evidence="2">
    <name type="scientific">Solanum chilense</name>
    <name type="common">Tomato</name>
    <name type="synonym">Lycopersicon chilense</name>
    <dbReference type="NCBI Taxonomy" id="4083"/>
    <lineage>
        <taxon>Eukaryota</taxon>
        <taxon>Viridiplantae</taxon>
        <taxon>Streptophyta</taxon>
        <taxon>Embryophyta</taxon>
        <taxon>Tracheophyta</taxon>
        <taxon>Spermatophyta</taxon>
        <taxon>Magnoliopsida</taxon>
        <taxon>eudicotyledons</taxon>
        <taxon>Gunneridae</taxon>
        <taxon>Pentapetalae</taxon>
        <taxon>asterids</taxon>
        <taxon>lamiids</taxon>
        <taxon>Solanales</taxon>
        <taxon>Solanaceae</taxon>
        <taxon>Solanoideae</taxon>
        <taxon>Solaneae</taxon>
        <taxon>Solanum</taxon>
        <taxon>Solanum subgen. Lycopersicon</taxon>
    </lineage>
</organism>